<dbReference type="Proteomes" id="UP000253551">
    <property type="component" value="Unassembled WGS sequence"/>
</dbReference>
<organism evidence="1 2">
    <name type="scientific">Rhizopus stolonifer</name>
    <name type="common">Rhizopus nigricans</name>
    <dbReference type="NCBI Taxonomy" id="4846"/>
    <lineage>
        <taxon>Eukaryota</taxon>
        <taxon>Fungi</taxon>
        <taxon>Fungi incertae sedis</taxon>
        <taxon>Mucoromycota</taxon>
        <taxon>Mucoromycotina</taxon>
        <taxon>Mucoromycetes</taxon>
        <taxon>Mucorales</taxon>
        <taxon>Mucorineae</taxon>
        <taxon>Rhizopodaceae</taxon>
        <taxon>Rhizopus</taxon>
    </lineage>
</organism>
<evidence type="ECO:0000313" key="1">
    <source>
        <dbReference type="EMBL" id="RCH82541.1"/>
    </source>
</evidence>
<protein>
    <submittedName>
        <fullName evidence="1">Uncharacterized protein</fullName>
    </submittedName>
</protein>
<accession>A0A367IYI6</accession>
<proteinExistence type="predicted"/>
<feature type="non-terminal residue" evidence="1">
    <location>
        <position position="62"/>
    </location>
</feature>
<evidence type="ECO:0000313" key="2">
    <source>
        <dbReference type="Proteomes" id="UP000253551"/>
    </source>
</evidence>
<dbReference type="AlphaFoldDB" id="A0A367IYI6"/>
<reference evidence="1 2" key="1">
    <citation type="journal article" date="2018" name="G3 (Bethesda)">
        <title>Phylogenetic and Phylogenomic Definition of Rhizopus Species.</title>
        <authorList>
            <person name="Gryganskyi A.P."/>
            <person name="Golan J."/>
            <person name="Dolatabadi S."/>
            <person name="Mondo S."/>
            <person name="Robb S."/>
            <person name="Idnurm A."/>
            <person name="Muszewska A."/>
            <person name="Steczkiewicz K."/>
            <person name="Masonjones S."/>
            <person name="Liao H.L."/>
            <person name="Gajdeczka M.T."/>
            <person name="Anike F."/>
            <person name="Vuek A."/>
            <person name="Anishchenko I.M."/>
            <person name="Voigt K."/>
            <person name="de Hoog G.S."/>
            <person name="Smith M.E."/>
            <person name="Heitman J."/>
            <person name="Vilgalys R."/>
            <person name="Stajich J.E."/>
        </authorList>
    </citation>
    <scope>NUCLEOTIDE SEQUENCE [LARGE SCALE GENOMIC DNA]</scope>
    <source>
        <strain evidence="1 2">LSU 92-RS-03</strain>
    </source>
</reference>
<dbReference type="EMBL" id="PJQM01005065">
    <property type="protein sequence ID" value="RCH82541.1"/>
    <property type="molecule type" value="Genomic_DNA"/>
</dbReference>
<comment type="caution">
    <text evidence="1">The sequence shown here is derived from an EMBL/GenBank/DDBJ whole genome shotgun (WGS) entry which is preliminary data.</text>
</comment>
<keyword evidence="2" id="KW-1185">Reference proteome</keyword>
<gene>
    <name evidence="1" type="ORF">CU098_001433</name>
</gene>
<name>A0A367IYI6_RHIST</name>
<sequence>MSLSTNSEGYEEVVTATGGELSHFTKVIGANGETIQKFYEVVPTNQTFHLFNFHLLEPILKT</sequence>